<name>A0A9P8I0P1_9PEZI</name>
<comment type="caution">
    <text evidence="4">The sequence shown here is derived from an EMBL/GenBank/DDBJ whole genome shotgun (WGS) entry which is preliminary data.</text>
</comment>
<feature type="compositionally biased region" description="Low complexity" evidence="2">
    <location>
        <begin position="277"/>
        <end position="293"/>
    </location>
</feature>
<gene>
    <name evidence="4" type="ORF">FGG08_006532</name>
</gene>
<keyword evidence="1" id="KW-0862">Zinc</keyword>
<dbReference type="InterPro" id="IPR036236">
    <property type="entry name" value="Znf_C2H2_sf"/>
</dbReference>
<dbReference type="Gene3D" id="3.30.160.60">
    <property type="entry name" value="Classic Zinc Finger"/>
    <property type="match status" value="1"/>
</dbReference>
<dbReference type="SUPFAM" id="SSF57667">
    <property type="entry name" value="beta-beta-alpha zinc fingers"/>
    <property type="match status" value="1"/>
</dbReference>
<evidence type="ECO:0000313" key="5">
    <source>
        <dbReference type="Proteomes" id="UP000698800"/>
    </source>
</evidence>
<dbReference type="AlphaFoldDB" id="A0A9P8I0P1"/>
<keyword evidence="1" id="KW-0863">Zinc-finger</keyword>
<evidence type="ECO:0000313" key="4">
    <source>
        <dbReference type="EMBL" id="KAH0536599.1"/>
    </source>
</evidence>
<dbReference type="GO" id="GO:0008270">
    <property type="term" value="F:zinc ion binding"/>
    <property type="evidence" value="ECO:0007669"/>
    <property type="project" value="UniProtKB-KW"/>
</dbReference>
<feature type="region of interest" description="Disordered" evidence="2">
    <location>
        <begin position="186"/>
        <end position="220"/>
    </location>
</feature>
<feature type="domain" description="C2H2-type" evidence="3">
    <location>
        <begin position="165"/>
        <end position="192"/>
    </location>
</feature>
<feature type="region of interest" description="Disordered" evidence="2">
    <location>
        <begin position="18"/>
        <end position="135"/>
    </location>
</feature>
<dbReference type="OrthoDB" id="40579at2759"/>
<evidence type="ECO:0000259" key="3">
    <source>
        <dbReference type="PROSITE" id="PS50157"/>
    </source>
</evidence>
<feature type="compositionally biased region" description="Low complexity" evidence="2">
    <location>
        <begin position="238"/>
        <end position="248"/>
    </location>
</feature>
<dbReference type="PROSITE" id="PS50157">
    <property type="entry name" value="ZINC_FINGER_C2H2_2"/>
    <property type="match status" value="1"/>
</dbReference>
<dbReference type="Pfam" id="PF00096">
    <property type="entry name" value="zf-C2H2"/>
    <property type="match status" value="1"/>
</dbReference>
<keyword evidence="1" id="KW-0479">Metal-binding</keyword>
<evidence type="ECO:0000256" key="2">
    <source>
        <dbReference type="SAM" id="MobiDB-lite"/>
    </source>
</evidence>
<dbReference type="PROSITE" id="PS00028">
    <property type="entry name" value="ZINC_FINGER_C2H2_1"/>
    <property type="match status" value="1"/>
</dbReference>
<dbReference type="SMART" id="SM00355">
    <property type="entry name" value="ZnF_C2H2"/>
    <property type="match status" value="2"/>
</dbReference>
<protein>
    <recommendedName>
        <fullName evidence="3">C2H2-type domain-containing protein</fullName>
    </recommendedName>
</protein>
<reference evidence="4" key="1">
    <citation type="submission" date="2021-03" db="EMBL/GenBank/DDBJ databases">
        <title>Comparative genomics and phylogenomic investigation of the class Geoglossomycetes provide insights into ecological specialization and systematics.</title>
        <authorList>
            <person name="Melie T."/>
            <person name="Pirro S."/>
            <person name="Miller A.N."/>
            <person name="Quandt A."/>
        </authorList>
    </citation>
    <scope>NUCLEOTIDE SEQUENCE</scope>
    <source>
        <strain evidence="4">GBOQ0MN5Z8</strain>
    </source>
</reference>
<keyword evidence="5" id="KW-1185">Reference proteome</keyword>
<evidence type="ECO:0000256" key="1">
    <source>
        <dbReference type="PROSITE-ProRule" id="PRU00042"/>
    </source>
</evidence>
<dbReference type="Proteomes" id="UP000698800">
    <property type="component" value="Unassembled WGS sequence"/>
</dbReference>
<accession>A0A9P8I0P1</accession>
<feature type="region of interest" description="Disordered" evidence="2">
    <location>
        <begin position="232"/>
        <end position="349"/>
    </location>
</feature>
<proteinExistence type="predicted"/>
<dbReference type="EMBL" id="JAGHQL010000193">
    <property type="protein sequence ID" value="KAH0536599.1"/>
    <property type="molecule type" value="Genomic_DNA"/>
</dbReference>
<sequence length="349" mass="37030">MDLERRFSELGSDLARCREALPEPGGELLGQGHHDHGQAEDPPPGEHGLGITGVDRSPLTPRPTPRQPAAAERFDPPALPEIRPSQATTERPRRIDGAVTGAPLSRLRNRSLSPSTGPTPPITNPNGPSQASPKPLVCPLPNCKYVGKSTDSLTRHKREAHTRPHSCKTCGKSFGRIEFLRRHALTHQKSKRRGQGDGGQDWSIVSLPATSGENANKRRRTDVVPLLSAETKLPVHPPTSSAVSSTSAQGIIYPQQPPKPMENPASGVVSSAELVGSSPPAAAPTAAARDTTSLPHKPNAFPSPPTARVQIPTDTEESNTAGISAEDSSVSSVSGAEHRSRLALDFINN</sequence>
<dbReference type="InterPro" id="IPR013087">
    <property type="entry name" value="Znf_C2H2_type"/>
</dbReference>
<feature type="compositionally biased region" description="Low complexity" evidence="2">
    <location>
        <begin position="104"/>
        <end position="116"/>
    </location>
</feature>
<organism evidence="4 5">
    <name type="scientific">Glutinoglossum americanum</name>
    <dbReference type="NCBI Taxonomy" id="1670608"/>
    <lineage>
        <taxon>Eukaryota</taxon>
        <taxon>Fungi</taxon>
        <taxon>Dikarya</taxon>
        <taxon>Ascomycota</taxon>
        <taxon>Pezizomycotina</taxon>
        <taxon>Geoglossomycetes</taxon>
        <taxon>Geoglossales</taxon>
        <taxon>Geoglossaceae</taxon>
        <taxon>Glutinoglossum</taxon>
    </lineage>
</organism>